<dbReference type="PANTHER" id="PTHR12603">
    <property type="entry name" value="CCR4-NOT TRANSCRIPTION COMPLEX RELATED"/>
    <property type="match status" value="1"/>
</dbReference>
<proteinExistence type="predicted"/>
<dbReference type="PANTHER" id="PTHR12603:SF0">
    <property type="entry name" value="CCR4-NOT TRANSCRIPTION COMPLEX SUBUNIT 4"/>
    <property type="match status" value="1"/>
</dbReference>
<dbReference type="GO" id="GO:0030014">
    <property type="term" value="C:CCR4-NOT complex"/>
    <property type="evidence" value="ECO:0007669"/>
    <property type="project" value="InterPro"/>
</dbReference>
<dbReference type="GO" id="GO:0004842">
    <property type="term" value="F:ubiquitin-protein transferase activity"/>
    <property type="evidence" value="ECO:0007669"/>
    <property type="project" value="InterPro"/>
</dbReference>
<dbReference type="EMBL" id="JACMSC010000014">
    <property type="protein sequence ID" value="KAG6489176.1"/>
    <property type="molecule type" value="Genomic_DNA"/>
</dbReference>
<accession>A0A8J5FRM1</accession>
<dbReference type="AlphaFoldDB" id="A0A8J5FRM1"/>
<dbReference type="Proteomes" id="UP000734854">
    <property type="component" value="Unassembled WGS sequence"/>
</dbReference>
<evidence type="ECO:0000313" key="2">
    <source>
        <dbReference type="Proteomes" id="UP000734854"/>
    </source>
</evidence>
<evidence type="ECO:0000313" key="1">
    <source>
        <dbReference type="EMBL" id="KAG6489176.1"/>
    </source>
</evidence>
<protein>
    <submittedName>
        <fullName evidence="1">Uncharacterized protein</fullName>
    </submittedName>
</protein>
<sequence>MTTDFLRACFGTTKYCCAWLSNLTCSNPDCLYLHDIGNQEDSFTKHETISAYTWCSSDAPNPVKGSLPNSSLGNQCFTHLLHDSSMQCSETLARQNVETSKRSTLPSALMKNPIQPPEKLDEVATTSKEPESNIVVSAWDDDTIVIPKPKEDVDDSFIGCESIKSNTVRHQPTSLTWLPTQFAPKTTDVSHVFSSCLSNPLVETLEHNGHIINLSNREMFPRNSTMLKCHVTQLSNSDPDTVDRDSALINGVVHSLGLGSLSVKLDRSTTKQVNVGQHQTLASSFSSVVLPQSRDFFSDLWHQVGMNQQVGTMSSKGNS</sequence>
<comment type="caution">
    <text evidence="1">The sequence shown here is derived from an EMBL/GenBank/DDBJ whole genome shotgun (WGS) entry which is preliminary data.</text>
</comment>
<keyword evidence="2" id="KW-1185">Reference proteome</keyword>
<dbReference type="InterPro" id="IPR039780">
    <property type="entry name" value="Mot2"/>
</dbReference>
<gene>
    <name evidence="1" type="ORF">ZIOFF_050436</name>
</gene>
<organism evidence="1 2">
    <name type="scientific">Zingiber officinale</name>
    <name type="common">Ginger</name>
    <name type="synonym">Amomum zingiber</name>
    <dbReference type="NCBI Taxonomy" id="94328"/>
    <lineage>
        <taxon>Eukaryota</taxon>
        <taxon>Viridiplantae</taxon>
        <taxon>Streptophyta</taxon>
        <taxon>Embryophyta</taxon>
        <taxon>Tracheophyta</taxon>
        <taxon>Spermatophyta</taxon>
        <taxon>Magnoliopsida</taxon>
        <taxon>Liliopsida</taxon>
        <taxon>Zingiberales</taxon>
        <taxon>Zingiberaceae</taxon>
        <taxon>Zingiber</taxon>
    </lineage>
</organism>
<name>A0A8J5FRM1_ZINOF</name>
<dbReference type="GO" id="GO:0016567">
    <property type="term" value="P:protein ubiquitination"/>
    <property type="evidence" value="ECO:0007669"/>
    <property type="project" value="TreeGrafter"/>
</dbReference>
<reference evidence="1 2" key="1">
    <citation type="submission" date="2020-08" db="EMBL/GenBank/DDBJ databases">
        <title>Plant Genome Project.</title>
        <authorList>
            <person name="Zhang R.-G."/>
        </authorList>
    </citation>
    <scope>NUCLEOTIDE SEQUENCE [LARGE SCALE GENOMIC DNA]</scope>
    <source>
        <tissue evidence="1">Rhizome</tissue>
    </source>
</reference>